<feature type="compositionally biased region" description="Polar residues" evidence="1">
    <location>
        <begin position="149"/>
        <end position="159"/>
    </location>
</feature>
<proteinExistence type="predicted"/>
<evidence type="ECO:0000256" key="1">
    <source>
        <dbReference type="SAM" id="MobiDB-lite"/>
    </source>
</evidence>
<organism evidence="2 3">
    <name type="scientific">Colocasia esculenta</name>
    <name type="common">Wild taro</name>
    <name type="synonym">Arum esculentum</name>
    <dbReference type="NCBI Taxonomy" id="4460"/>
    <lineage>
        <taxon>Eukaryota</taxon>
        <taxon>Viridiplantae</taxon>
        <taxon>Streptophyta</taxon>
        <taxon>Embryophyta</taxon>
        <taxon>Tracheophyta</taxon>
        <taxon>Spermatophyta</taxon>
        <taxon>Magnoliopsida</taxon>
        <taxon>Liliopsida</taxon>
        <taxon>Araceae</taxon>
        <taxon>Aroideae</taxon>
        <taxon>Colocasieae</taxon>
        <taxon>Colocasia</taxon>
    </lineage>
</organism>
<sequence length="241" mass="26044">MAAKAHAKGAWARLDPLGLSPMFPLPSVSSPLALPLPPRHLPVHPLPRTPSSLFRKPLRDPLPCSLSPFLPEALRIPLPRSLFPFLRDTALRESPPPPFPPYAFPPPIPESLCRCTIPALPHSRARGPPRRKRQGLLRTLPPRRTGLTANSPPRQTPKPQESVCFFPLRAVRTGRPPRAIASTRLPRAVAASDPHSTPRSSCASHASDACRLAAPPPTVSDFSADAPAAWLLSGSPSCRES</sequence>
<keyword evidence="3" id="KW-1185">Reference proteome</keyword>
<dbReference type="AlphaFoldDB" id="A0A843TH68"/>
<evidence type="ECO:0000313" key="2">
    <source>
        <dbReference type="EMBL" id="MQL71158.1"/>
    </source>
</evidence>
<dbReference type="Proteomes" id="UP000652761">
    <property type="component" value="Unassembled WGS sequence"/>
</dbReference>
<accession>A0A843TH68</accession>
<feature type="compositionally biased region" description="Polar residues" evidence="1">
    <location>
        <begin position="194"/>
        <end position="204"/>
    </location>
</feature>
<protein>
    <submittedName>
        <fullName evidence="2">Uncharacterized protein</fullName>
    </submittedName>
</protein>
<gene>
    <name evidence="2" type="ORF">Taro_003433</name>
</gene>
<comment type="caution">
    <text evidence="2">The sequence shown here is derived from an EMBL/GenBank/DDBJ whole genome shotgun (WGS) entry which is preliminary data.</text>
</comment>
<feature type="compositionally biased region" description="Low complexity" evidence="1">
    <location>
        <begin position="136"/>
        <end position="148"/>
    </location>
</feature>
<feature type="region of interest" description="Disordered" evidence="1">
    <location>
        <begin position="186"/>
        <end position="208"/>
    </location>
</feature>
<feature type="region of interest" description="Disordered" evidence="1">
    <location>
        <begin position="120"/>
        <end position="161"/>
    </location>
</feature>
<reference evidence="2" key="1">
    <citation type="submission" date="2017-07" db="EMBL/GenBank/DDBJ databases">
        <title>Taro Niue Genome Assembly and Annotation.</title>
        <authorList>
            <person name="Atibalentja N."/>
            <person name="Keating K."/>
            <person name="Fields C.J."/>
        </authorList>
    </citation>
    <scope>NUCLEOTIDE SEQUENCE</scope>
    <source>
        <strain evidence="2">Niue_2</strain>
        <tissue evidence="2">Leaf</tissue>
    </source>
</reference>
<feature type="compositionally biased region" description="Basic residues" evidence="1">
    <location>
        <begin position="123"/>
        <end position="135"/>
    </location>
</feature>
<evidence type="ECO:0000313" key="3">
    <source>
        <dbReference type="Proteomes" id="UP000652761"/>
    </source>
</evidence>
<dbReference type="EMBL" id="NMUH01000089">
    <property type="protein sequence ID" value="MQL71158.1"/>
    <property type="molecule type" value="Genomic_DNA"/>
</dbReference>
<name>A0A843TH68_COLES</name>